<dbReference type="Proteomes" id="UP000324222">
    <property type="component" value="Unassembled WGS sequence"/>
</dbReference>
<comment type="caution">
    <text evidence="1">The sequence shown here is derived from an EMBL/GenBank/DDBJ whole genome shotgun (WGS) entry which is preliminary data.</text>
</comment>
<proteinExistence type="predicted"/>
<sequence length="38" mass="4189">MASSSFSLYPNSRMFPLLPLPSPTLPTPHAGQVITLYR</sequence>
<accession>A0A5B7IHS0</accession>
<protein>
    <submittedName>
        <fullName evidence="1">Uncharacterized protein</fullName>
    </submittedName>
</protein>
<dbReference type="EMBL" id="VSRR010058166">
    <property type="protein sequence ID" value="MPC81843.1"/>
    <property type="molecule type" value="Genomic_DNA"/>
</dbReference>
<reference evidence="1 2" key="1">
    <citation type="submission" date="2019-05" db="EMBL/GenBank/DDBJ databases">
        <title>Another draft genome of Portunus trituberculatus and its Hox gene families provides insights of decapod evolution.</title>
        <authorList>
            <person name="Jeong J.-H."/>
            <person name="Song I."/>
            <person name="Kim S."/>
            <person name="Choi T."/>
            <person name="Kim D."/>
            <person name="Ryu S."/>
            <person name="Kim W."/>
        </authorList>
    </citation>
    <scope>NUCLEOTIDE SEQUENCE [LARGE SCALE GENOMIC DNA]</scope>
    <source>
        <tissue evidence="1">Muscle</tissue>
    </source>
</reference>
<organism evidence="1 2">
    <name type="scientific">Portunus trituberculatus</name>
    <name type="common">Swimming crab</name>
    <name type="synonym">Neptunus trituberculatus</name>
    <dbReference type="NCBI Taxonomy" id="210409"/>
    <lineage>
        <taxon>Eukaryota</taxon>
        <taxon>Metazoa</taxon>
        <taxon>Ecdysozoa</taxon>
        <taxon>Arthropoda</taxon>
        <taxon>Crustacea</taxon>
        <taxon>Multicrustacea</taxon>
        <taxon>Malacostraca</taxon>
        <taxon>Eumalacostraca</taxon>
        <taxon>Eucarida</taxon>
        <taxon>Decapoda</taxon>
        <taxon>Pleocyemata</taxon>
        <taxon>Brachyura</taxon>
        <taxon>Eubrachyura</taxon>
        <taxon>Portunoidea</taxon>
        <taxon>Portunidae</taxon>
        <taxon>Portuninae</taxon>
        <taxon>Portunus</taxon>
    </lineage>
</organism>
<evidence type="ECO:0000313" key="2">
    <source>
        <dbReference type="Proteomes" id="UP000324222"/>
    </source>
</evidence>
<evidence type="ECO:0000313" key="1">
    <source>
        <dbReference type="EMBL" id="MPC81843.1"/>
    </source>
</evidence>
<dbReference type="AlphaFoldDB" id="A0A5B7IHS0"/>
<gene>
    <name evidence="1" type="ORF">E2C01_076479</name>
</gene>
<name>A0A5B7IHS0_PORTR</name>
<keyword evidence="2" id="KW-1185">Reference proteome</keyword>